<evidence type="ECO:0000313" key="5">
    <source>
        <dbReference type="Proteomes" id="UP000192713"/>
    </source>
</evidence>
<organism evidence="2 4">
    <name type="scientific">Mycolicibacter kumamotonensis</name>
    <dbReference type="NCBI Taxonomy" id="354243"/>
    <lineage>
        <taxon>Bacteria</taxon>
        <taxon>Bacillati</taxon>
        <taxon>Actinomycetota</taxon>
        <taxon>Actinomycetes</taxon>
        <taxon>Mycobacteriales</taxon>
        <taxon>Mycobacteriaceae</taxon>
        <taxon>Mycolicibacter</taxon>
    </lineage>
</organism>
<proteinExistence type="predicted"/>
<reference evidence="1 6" key="3">
    <citation type="submission" date="2020-01" db="EMBL/GenBank/DDBJ databases">
        <authorList>
            <person name="Sanchez-Estrada R."/>
            <person name="Gonzalez-Y-Merchand J.A."/>
            <person name="Rivera-Gutierrez S."/>
        </authorList>
    </citation>
    <scope>NUCLEOTIDE SEQUENCE [LARGE SCALE GENOMIC DNA]</scope>
    <source>
        <strain evidence="1 6">CST 7247</strain>
    </source>
</reference>
<dbReference type="RefSeq" id="WP_019735710.1">
    <property type="nucleotide sequence ID" value="NZ_LFOE01000038.1"/>
</dbReference>
<dbReference type="Proteomes" id="UP000192713">
    <property type="component" value="Unassembled WGS sequence"/>
</dbReference>
<dbReference type="Proteomes" id="UP000092668">
    <property type="component" value="Unassembled WGS sequence"/>
</dbReference>
<dbReference type="EMBL" id="MVHU01000002">
    <property type="protein sequence ID" value="ORA83122.1"/>
    <property type="molecule type" value="Genomic_DNA"/>
</dbReference>
<sequence length="67" mass="7205">MAFHVTHVQMCLKGFDYPGTAAELAEHAQSNGADPRLVDTLRALKRESFDGLDEVMSSLSAQNVLGG</sequence>
<dbReference type="AlphaFoldDB" id="A0A1B8SBV6"/>
<evidence type="ECO:0000313" key="3">
    <source>
        <dbReference type="EMBL" id="ORA83122.1"/>
    </source>
</evidence>
<comment type="caution">
    <text evidence="2">The sequence shown here is derived from an EMBL/GenBank/DDBJ whole genome shotgun (WGS) entry which is preliminary data.</text>
</comment>
<dbReference type="Pfam" id="PF11387">
    <property type="entry name" value="DUF2795"/>
    <property type="match status" value="1"/>
</dbReference>
<dbReference type="OrthoDB" id="6161020at2"/>
<dbReference type="EMBL" id="JAACYR010000064">
    <property type="protein sequence ID" value="NDJ90833.1"/>
    <property type="molecule type" value="Genomic_DNA"/>
</dbReference>
<dbReference type="STRING" id="354243.BST28_01645"/>
<dbReference type="Proteomes" id="UP000466523">
    <property type="component" value="Unassembled WGS sequence"/>
</dbReference>
<evidence type="ECO:0000313" key="4">
    <source>
        <dbReference type="Proteomes" id="UP000092668"/>
    </source>
</evidence>
<evidence type="ECO:0000313" key="2">
    <source>
        <dbReference type="EMBL" id="OBY30162.1"/>
    </source>
</evidence>
<name>A0A1B8SBV6_9MYCO</name>
<dbReference type="PATRIC" id="fig|354243.3.peg.3993"/>
<dbReference type="InterPro" id="IPR021527">
    <property type="entry name" value="DUF2795"/>
</dbReference>
<keyword evidence="4" id="KW-1185">Reference proteome</keyword>
<accession>A0A1B8SBV6</accession>
<dbReference type="EMBL" id="LFOE01000038">
    <property type="protein sequence ID" value="OBY30162.1"/>
    <property type="molecule type" value="Genomic_DNA"/>
</dbReference>
<evidence type="ECO:0000313" key="6">
    <source>
        <dbReference type="Proteomes" id="UP000466523"/>
    </source>
</evidence>
<protein>
    <submittedName>
        <fullName evidence="1">DUF2795 domain-containing protein</fullName>
    </submittedName>
</protein>
<evidence type="ECO:0000313" key="1">
    <source>
        <dbReference type="EMBL" id="NDJ90833.1"/>
    </source>
</evidence>
<reference evidence="2 4" key="1">
    <citation type="submission" date="2015-06" db="EMBL/GenBank/DDBJ databases">
        <title>Genome sequence of Mycobacterium kumamotonense strain Roo.</title>
        <authorList>
            <person name="Greninger A.L."/>
            <person name="Cunningham G."/>
            <person name="Miller S."/>
        </authorList>
    </citation>
    <scope>NUCLEOTIDE SEQUENCE [LARGE SCALE GENOMIC DNA]</scope>
    <source>
        <strain evidence="2 4">Roo</strain>
    </source>
</reference>
<reference evidence="3 5" key="2">
    <citation type="submission" date="2017-02" db="EMBL/GenBank/DDBJ databases">
        <title>The new phylogeny of genus Mycobacterium.</title>
        <authorList>
            <person name="Tortoli E."/>
            <person name="Trovato A."/>
            <person name="Cirillo D.M."/>
        </authorList>
    </citation>
    <scope>NUCLEOTIDE SEQUENCE [LARGE SCALE GENOMIC DNA]</scope>
    <source>
        <strain evidence="3 5">DSM 45093</strain>
    </source>
</reference>
<gene>
    <name evidence="2" type="ORF">ACT18_19310</name>
    <name evidence="3" type="ORF">BST28_01645</name>
    <name evidence="1" type="ORF">GWR20_17000</name>
</gene>